<evidence type="ECO:0008006" key="3">
    <source>
        <dbReference type="Google" id="ProtNLM"/>
    </source>
</evidence>
<organism evidence="1 2">
    <name type="scientific">Flavobacterium covae</name>
    <dbReference type="NCBI Taxonomy" id="2906076"/>
    <lineage>
        <taxon>Bacteria</taxon>
        <taxon>Pseudomonadati</taxon>
        <taxon>Bacteroidota</taxon>
        <taxon>Flavobacteriia</taxon>
        <taxon>Flavobacteriales</taxon>
        <taxon>Flavobacteriaceae</taxon>
        <taxon>Flavobacterium</taxon>
    </lineage>
</organism>
<name>A0ABW8PK71_9FLAO</name>
<keyword evidence="2" id="KW-1185">Reference proteome</keyword>
<comment type="caution">
    <text evidence="1">The sequence shown here is derived from an EMBL/GenBank/DDBJ whole genome shotgun (WGS) entry which is preliminary data.</text>
</comment>
<evidence type="ECO:0000313" key="1">
    <source>
        <dbReference type="EMBL" id="MFK7004828.1"/>
    </source>
</evidence>
<proteinExistence type="predicted"/>
<reference evidence="1 2" key="1">
    <citation type="submission" date="2024-02" db="EMBL/GenBank/DDBJ databases">
        <title>Comparative Genomic Analysis of Flavobacterium Species Causing Columnaris Disease of Freshwater Fish in Thailand: Insights into Virulence and Resistance Mechanisms.</title>
        <authorList>
            <person name="Nguyen D."/>
            <person name="Chokmangmeepisarn P."/>
            <person name="Khianchaikhan K."/>
            <person name="Morishita M."/>
            <person name="Bunnoy A."/>
            <person name="Rodkhum C."/>
        </authorList>
    </citation>
    <scope>NUCLEOTIDE SEQUENCE [LARGE SCALE GENOMIC DNA]</scope>
    <source>
        <strain evidence="1 2">PCBSB2203</strain>
    </source>
</reference>
<sequence length="311" mass="36548">MENTKTIAFRTHNSTIKVKINNIEYLIETELDNLSNYNIKLIFNLNDQIFFYDEKIFGEKKIEKRHLFRGAINNLSILDYSQDSLVQFHENVNVDYSVYVDYPINQYEILNAIPLPTNILTIVLNFNKTQSNQNSLNHNVYKYFDAFSHLGFCLVDLEKMKTIIDENYSHRKLDLIHEFTNTDLIEKLFAEGIIIITWGINPFSYPIYSIENKNIIANDFGMTYDDNKGVYNIKEEIEDLSIIPGNLLKNWEDICSKQWKKIPLYGKGKKVILEPRKLIDLNDDIIISSFLLYRTDDEINENVLLNIDLLY</sequence>
<dbReference type="Proteomes" id="UP001621713">
    <property type="component" value="Unassembled WGS sequence"/>
</dbReference>
<protein>
    <recommendedName>
        <fullName evidence="3">Lysidine-tRNA(Ile) synthetase C-terminal domain-containing protein</fullName>
    </recommendedName>
</protein>
<gene>
    <name evidence="1" type="ORF">V3467_13385</name>
</gene>
<dbReference type="EMBL" id="JAZHOJ010000049">
    <property type="protein sequence ID" value="MFK7004828.1"/>
    <property type="molecule type" value="Genomic_DNA"/>
</dbReference>
<accession>A0ABW8PK71</accession>
<evidence type="ECO:0000313" key="2">
    <source>
        <dbReference type="Proteomes" id="UP001621713"/>
    </source>
</evidence>
<dbReference type="RefSeq" id="WP_088467125.1">
    <property type="nucleotide sequence ID" value="NZ_JALDSR010000088.1"/>
</dbReference>